<dbReference type="NCBIfam" id="NF007214">
    <property type="entry name" value="PRK09636.1"/>
    <property type="match status" value="1"/>
</dbReference>
<evidence type="ECO:0000256" key="2">
    <source>
        <dbReference type="ARBA" id="ARBA00011344"/>
    </source>
</evidence>
<dbReference type="InterPro" id="IPR013249">
    <property type="entry name" value="RNA_pol_sigma70_r4_t2"/>
</dbReference>
<accession>A0A7L4YK21</accession>
<dbReference type="RefSeq" id="WP_159542941.1">
    <property type="nucleotide sequence ID" value="NZ_CP047156.1"/>
</dbReference>
<keyword evidence="4" id="KW-0731">Sigma factor</keyword>
<dbReference type="KEGG" id="eke:EK0264_03460"/>
<evidence type="ECO:0000313" key="8">
    <source>
        <dbReference type="EMBL" id="QHB99431.1"/>
    </source>
</evidence>
<dbReference type="InterPro" id="IPR007627">
    <property type="entry name" value="RNA_pol_sigma70_r2"/>
</dbReference>
<evidence type="ECO:0000256" key="1">
    <source>
        <dbReference type="ARBA" id="ARBA00010641"/>
    </source>
</evidence>
<dbReference type="EMBL" id="CP047156">
    <property type="protein sequence ID" value="QHB99431.1"/>
    <property type="molecule type" value="Genomic_DNA"/>
</dbReference>
<keyword evidence="9" id="KW-1185">Reference proteome</keyword>
<evidence type="ECO:0000256" key="4">
    <source>
        <dbReference type="ARBA" id="ARBA00023082"/>
    </source>
</evidence>
<proteinExistence type="inferred from homology"/>
<dbReference type="Gene3D" id="1.10.10.10">
    <property type="entry name" value="Winged helix-like DNA-binding domain superfamily/Winged helix DNA-binding domain"/>
    <property type="match status" value="1"/>
</dbReference>
<dbReference type="InterPro" id="IPR014284">
    <property type="entry name" value="RNA_pol_sigma-70_dom"/>
</dbReference>
<dbReference type="Pfam" id="PF08281">
    <property type="entry name" value="Sigma70_r4_2"/>
    <property type="match status" value="1"/>
</dbReference>
<dbReference type="InParanoid" id="A0A7L4YK21"/>
<dbReference type="InterPro" id="IPR052704">
    <property type="entry name" value="ECF_Sigma-70_Domain"/>
</dbReference>
<dbReference type="GO" id="GO:0003677">
    <property type="term" value="F:DNA binding"/>
    <property type="evidence" value="ECO:0007669"/>
    <property type="project" value="InterPro"/>
</dbReference>
<name>A0A7L4YK21_9ACTN</name>
<dbReference type="InterPro" id="IPR013325">
    <property type="entry name" value="RNA_pol_sigma_r2"/>
</dbReference>
<evidence type="ECO:0000313" key="9">
    <source>
        <dbReference type="Proteomes" id="UP000463857"/>
    </source>
</evidence>
<dbReference type="SUPFAM" id="SSF88946">
    <property type="entry name" value="Sigma2 domain of RNA polymerase sigma factors"/>
    <property type="match status" value="1"/>
</dbReference>
<dbReference type="GO" id="GO:0006352">
    <property type="term" value="P:DNA-templated transcription initiation"/>
    <property type="evidence" value="ECO:0007669"/>
    <property type="project" value="InterPro"/>
</dbReference>
<dbReference type="InterPro" id="IPR032710">
    <property type="entry name" value="NTF2-like_dom_sf"/>
</dbReference>
<dbReference type="Proteomes" id="UP000463857">
    <property type="component" value="Chromosome"/>
</dbReference>
<dbReference type="OrthoDB" id="3211555at2"/>
<dbReference type="InterPro" id="IPR036388">
    <property type="entry name" value="WH-like_DNA-bd_sf"/>
</dbReference>
<evidence type="ECO:0000259" key="7">
    <source>
        <dbReference type="Pfam" id="PF08281"/>
    </source>
</evidence>
<dbReference type="PANTHER" id="PTHR30173:SF43">
    <property type="entry name" value="ECF RNA POLYMERASE SIGMA FACTOR SIGI-RELATED"/>
    <property type="match status" value="1"/>
</dbReference>
<organism evidence="8 9">
    <name type="scientific">Epidermidibacterium keratini</name>
    <dbReference type="NCBI Taxonomy" id="1891644"/>
    <lineage>
        <taxon>Bacteria</taxon>
        <taxon>Bacillati</taxon>
        <taxon>Actinomycetota</taxon>
        <taxon>Actinomycetes</taxon>
        <taxon>Sporichthyales</taxon>
        <taxon>Sporichthyaceae</taxon>
        <taxon>Epidermidibacterium</taxon>
    </lineage>
</organism>
<protein>
    <submittedName>
        <fullName evidence="8">Sigma-70 family RNA polymerase sigma factor</fullName>
    </submittedName>
</protein>
<comment type="similarity">
    <text evidence="1">Belongs to the sigma-70 factor family. ECF subfamily.</text>
</comment>
<dbReference type="PANTHER" id="PTHR30173">
    <property type="entry name" value="SIGMA 19 FACTOR"/>
    <property type="match status" value="1"/>
</dbReference>
<dbReference type="Gene3D" id="3.10.450.50">
    <property type="match status" value="1"/>
</dbReference>
<gene>
    <name evidence="8" type="ORF">EK0264_03460</name>
</gene>
<evidence type="ECO:0000256" key="5">
    <source>
        <dbReference type="ARBA" id="ARBA00023163"/>
    </source>
</evidence>
<sequence length="302" mass="33144">MTDTRDDAVYAEGPQLRGLAYRLLGSMADAEDVVQTAYTRWFALAVAERERVANPGAWLSTVVSRLCIDLQRSARARREVYVGEWLPEPLPGNGSVAGRPAELDPSERVTLDESISMAFLVMLESMTAAERVSFILHDVYRYPFADIAEIVGRSPEACRQLASAARRHVREADAPVSSTVADQAEVLDALMRSWERQDIEGLVGVLDPNVRFVADGGGQVSAVLDPIDGADLVARQLAEIRSRAGDLQLEPHEVNGRPGLVARIGGKVVTVFGFEFAGRRVCRIFAVRNPDKLDRWRGASRS</sequence>
<dbReference type="InterPro" id="IPR013324">
    <property type="entry name" value="RNA_pol_sigma_r3/r4-like"/>
</dbReference>
<dbReference type="NCBIfam" id="TIGR02937">
    <property type="entry name" value="sigma70-ECF"/>
    <property type="match status" value="1"/>
</dbReference>
<comment type="subunit">
    <text evidence="2">Interacts transiently with the RNA polymerase catalytic core formed by RpoA, RpoB, RpoC and RpoZ (2 alpha, 1 beta, 1 beta' and 1 omega subunit) to form the RNA polymerase holoenzyme that can initiate transcription.</text>
</comment>
<keyword evidence="3" id="KW-0805">Transcription regulation</keyword>
<dbReference type="Gene3D" id="1.10.1740.10">
    <property type="match status" value="1"/>
</dbReference>
<evidence type="ECO:0000259" key="6">
    <source>
        <dbReference type="Pfam" id="PF04542"/>
    </source>
</evidence>
<dbReference type="SUPFAM" id="SSF54427">
    <property type="entry name" value="NTF2-like"/>
    <property type="match status" value="1"/>
</dbReference>
<dbReference type="SUPFAM" id="SSF88659">
    <property type="entry name" value="Sigma3 and sigma4 domains of RNA polymerase sigma factors"/>
    <property type="match status" value="1"/>
</dbReference>
<evidence type="ECO:0000256" key="3">
    <source>
        <dbReference type="ARBA" id="ARBA00023015"/>
    </source>
</evidence>
<dbReference type="GO" id="GO:0016987">
    <property type="term" value="F:sigma factor activity"/>
    <property type="evidence" value="ECO:0007669"/>
    <property type="project" value="UniProtKB-KW"/>
</dbReference>
<feature type="domain" description="RNA polymerase sigma-70 region 2" evidence="6">
    <location>
        <begin position="13"/>
        <end position="75"/>
    </location>
</feature>
<reference evidence="8 9" key="1">
    <citation type="journal article" date="2018" name="Int. J. Syst. Evol. Microbiol.">
        <title>Epidermidibacterium keratini gen. nov., sp. nov., a member of the family Sporichthyaceae, isolated from keratin epidermis.</title>
        <authorList>
            <person name="Lee D.G."/>
            <person name="Trujillo M.E."/>
            <person name="Kang S."/>
            <person name="Nam J.J."/>
            <person name="Kim Y.J."/>
        </authorList>
    </citation>
    <scope>NUCLEOTIDE SEQUENCE [LARGE SCALE GENOMIC DNA]</scope>
    <source>
        <strain evidence="8 9">EPI-7</strain>
    </source>
</reference>
<dbReference type="Pfam" id="PF04542">
    <property type="entry name" value="Sigma70_r2"/>
    <property type="match status" value="1"/>
</dbReference>
<keyword evidence="5" id="KW-0804">Transcription</keyword>
<feature type="domain" description="RNA polymerase sigma factor 70 region 4 type 2" evidence="7">
    <location>
        <begin position="117"/>
        <end position="168"/>
    </location>
</feature>
<dbReference type="AlphaFoldDB" id="A0A7L4YK21"/>